<dbReference type="SMART" id="SM00028">
    <property type="entry name" value="TPR"/>
    <property type="match status" value="7"/>
</dbReference>
<dbReference type="InterPro" id="IPR052758">
    <property type="entry name" value="SRC_co-chaperone"/>
</dbReference>
<dbReference type="Pfam" id="PF00515">
    <property type="entry name" value="TPR_1"/>
    <property type="match status" value="1"/>
</dbReference>
<dbReference type="InterPro" id="IPR001623">
    <property type="entry name" value="DnaJ_domain"/>
</dbReference>
<feature type="repeat" description="TPR" evidence="3">
    <location>
        <begin position="230"/>
        <end position="263"/>
    </location>
</feature>
<dbReference type="Proteomes" id="UP001219355">
    <property type="component" value="Chromosome 1"/>
</dbReference>
<feature type="compositionally biased region" description="Low complexity" evidence="4">
    <location>
        <begin position="89"/>
        <end position="110"/>
    </location>
</feature>
<feature type="repeat" description="TPR" evidence="3">
    <location>
        <begin position="264"/>
        <end position="297"/>
    </location>
</feature>
<name>A0AAF0DBY5_9EURO</name>
<dbReference type="InterPro" id="IPR013105">
    <property type="entry name" value="TPR_2"/>
</dbReference>
<dbReference type="Gene3D" id="1.25.40.10">
    <property type="entry name" value="Tetratricopeptide repeat domain"/>
    <property type="match status" value="1"/>
</dbReference>
<feature type="compositionally biased region" description="Low complexity" evidence="4">
    <location>
        <begin position="178"/>
        <end position="188"/>
    </location>
</feature>
<dbReference type="Pfam" id="PF00226">
    <property type="entry name" value="DnaJ"/>
    <property type="match status" value="1"/>
</dbReference>
<dbReference type="CDD" id="cd06257">
    <property type="entry name" value="DnaJ"/>
    <property type="match status" value="1"/>
</dbReference>
<accession>A0AAF0DBY5</accession>
<dbReference type="PRINTS" id="PR00625">
    <property type="entry name" value="JDOMAIN"/>
</dbReference>
<dbReference type="SUPFAM" id="SSF48452">
    <property type="entry name" value="TPR-like"/>
    <property type="match status" value="2"/>
</dbReference>
<reference evidence="6" key="1">
    <citation type="submission" date="2023-03" db="EMBL/GenBank/DDBJ databases">
        <title>Emydomyces testavorans Genome Sequence.</title>
        <authorList>
            <person name="Hoyer L."/>
        </authorList>
    </citation>
    <scope>NUCLEOTIDE SEQUENCE</scope>
    <source>
        <strain evidence="6">16-2883</strain>
    </source>
</reference>
<protein>
    <recommendedName>
        <fullName evidence="5">J domain-containing protein</fullName>
    </recommendedName>
</protein>
<dbReference type="InterPro" id="IPR019734">
    <property type="entry name" value="TPR_rpt"/>
</dbReference>
<keyword evidence="1" id="KW-0677">Repeat</keyword>
<dbReference type="Pfam" id="PF14559">
    <property type="entry name" value="TPR_19"/>
    <property type="match status" value="1"/>
</dbReference>
<dbReference type="PROSITE" id="PS50293">
    <property type="entry name" value="TPR_REGION"/>
    <property type="match status" value="1"/>
</dbReference>
<dbReference type="PROSITE" id="PS00636">
    <property type="entry name" value="DNAJ_1"/>
    <property type="match status" value="1"/>
</dbReference>
<evidence type="ECO:0000313" key="7">
    <source>
        <dbReference type="Proteomes" id="UP001219355"/>
    </source>
</evidence>
<evidence type="ECO:0000256" key="4">
    <source>
        <dbReference type="SAM" id="MobiDB-lite"/>
    </source>
</evidence>
<feature type="region of interest" description="Disordered" evidence="4">
    <location>
        <begin position="1"/>
        <end position="224"/>
    </location>
</feature>
<dbReference type="PROSITE" id="PS50076">
    <property type="entry name" value="DNAJ_2"/>
    <property type="match status" value="1"/>
</dbReference>
<dbReference type="Pfam" id="PF07719">
    <property type="entry name" value="TPR_2"/>
    <property type="match status" value="1"/>
</dbReference>
<dbReference type="InterPro" id="IPR011990">
    <property type="entry name" value="TPR-like_helical_dom_sf"/>
</dbReference>
<keyword evidence="7" id="KW-1185">Reference proteome</keyword>
<organism evidence="6 7">
    <name type="scientific">Emydomyces testavorans</name>
    <dbReference type="NCBI Taxonomy" id="2070801"/>
    <lineage>
        <taxon>Eukaryota</taxon>
        <taxon>Fungi</taxon>
        <taxon>Dikarya</taxon>
        <taxon>Ascomycota</taxon>
        <taxon>Pezizomycotina</taxon>
        <taxon>Eurotiomycetes</taxon>
        <taxon>Eurotiomycetidae</taxon>
        <taxon>Onygenales</taxon>
        <taxon>Nannizziopsiaceae</taxon>
        <taxon>Emydomyces</taxon>
    </lineage>
</organism>
<sequence>MVLPKFFKSPKSPGKKKNKTTNPPDRHSEDESTSVPDPEAAPRRKHTHLRDLVHHRDSEHDKKQKPERSHSQRSEKPDKPSHRRHHSNKSVSSSTTHTSSSRSQIKPSSKSYRDPHQQLQLPPASSPLGSTKRRSKKASRDLYDHPLNLPPDELRRLSAMAAARDEARGSLDLESEMPTSPSSVVTPSQNFSVTTAAETNGVSSGTDDEERSPTPPPHIVTSPPVPVVDAEACKLAGNKFFKAGDYQRAILEYTKAVDAQPSSATYLSNRAAAYISANQYREALEDCKQADVLEPGNPKIMHRLARIYTALGQPSEALAVYSRIQPPASAKDKAPAEAMLRYIMQAEETLKQDNGGGSMVLYSLDQAVRGLGGGTTQPRKWLLMRIEAYLKMGNVNALGDAQNIAMSLLRENNQDPDALFLRGRLFYLQGDNEQAVMHFRRALSLDPDSTQTVKYLRMVQKLLRTKEEGNAAFKARRYREAINLYTTGLAIDPTNKDINSKLLQNRAQAYVNINEYEKAIRDCTRALDLDPTYAKAKRVRAKAYGSAGDWEKAVNELKSIAESHPGEKGLQEEIRNAEWELKKSQRKDYYKILGVEKTATEQEIKKAYRKLAIQHHPDKNRDGDGSDEQFKEIGEAYEVLSDPHKRASYDNGEDLLDSSDMFSGGGFSHMGGMGGQNIRIDPNIIFNMMNGGGGFARAGGHPFETHHHGW</sequence>
<evidence type="ECO:0000256" key="2">
    <source>
        <dbReference type="ARBA" id="ARBA00022803"/>
    </source>
</evidence>
<evidence type="ECO:0000259" key="5">
    <source>
        <dbReference type="PROSITE" id="PS50076"/>
    </source>
</evidence>
<feature type="compositionally biased region" description="Basic and acidic residues" evidence="4">
    <location>
        <begin position="49"/>
        <end position="80"/>
    </location>
</feature>
<keyword evidence="2 3" id="KW-0802">TPR repeat</keyword>
<dbReference type="PANTHER" id="PTHR44200">
    <property type="entry name" value="DNAJ HOMOLOG SUBFAMILY C MEMBER 7"/>
    <property type="match status" value="1"/>
</dbReference>
<feature type="compositionally biased region" description="Pro residues" evidence="4">
    <location>
        <begin position="213"/>
        <end position="224"/>
    </location>
</feature>
<feature type="repeat" description="TPR" evidence="3">
    <location>
        <begin position="416"/>
        <end position="449"/>
    </location>
</feature>
<evidence type="ECO:0000256" key="1">
    <source>
        <dbReference type="ARBA" id="ARBA00022737"/>
    </source>
</evidence>
<dbReference type="PROSITE" id="PS50005">
    <property type="entry name" value="TPR"/>
    <property type="match status" value="4"/>
</dbReference>
<feature type="repeat" description="TPR" evidence="3">
    <location>
        <begin position="500"/>
        <end position="533"/>
    </location>
</feature>
<proteinExistence type="predicted"/>
<dbReference type="AlphaFoldDB" id="A0AAF0DBY5"/>
<evidence type="ECO:0000313" key="6">
    <source>
        <dbReference type="EMBL" id="WEW55279.1"/>
    </source>
</evidence>
<dbReference type="EMBL" id="CP120627">
    <property type="protein sequence ID" value="WEW55279.1"/>
    <property type="molecule type" value="Genomic_DNA"/>
</dbReference>
<dbReference type="PANTHER" id="PTHR44200:SF1">
    <property type="entry name" value="DNAJ HOMOLOG SUBFAMILY C MEMBER 7"/>
    <property type="match status" value="1"/>
</dbReference>
<feature type="domain" description="J" evidence="5">
    <location>
        <begin position="588"/>
        <end position="653"/>
    </location>
</feature>
<gene>
    <name evidence="6" type="ORF">PRK78_000708</name>
</gene>
<feature type="compositionally biased region" description="Low complexity" evidence="4">
    <location>
        <begin position="1"/>
        <end position="12"/>
    </location>
</feature>
<dbReference type="SMART" id="SM00271">
    <property type="entry name" value="DnaJ"/>
    <property type="match status" value="1"/>
</dbReference>
<dbReference type="SUPFAM" id="SSF46565">
    <property type="entry name" value="Chaperone J-domain"/>
    <property type="match status" value="1"/>
</dbReference>
<evidence type="ECO:0000256" key="3">
    <source>
        <dbReference type="PROSITE-ProRule" id="PRU00339"/>
    </source>
</evidence>
<dbReference type="Gene3D" id="1.10.287.110">
    <property type="entry name" value="DnaJ domain"/>
    <property type="match status" value="1"/>
</dbReference>
<dbReference type="InterPro" id="IPR018253">
    <property type="entry name" value="DnaJ_domain_CS"/>
</dbReference>
<feature type="compositionally biased region" description="Polar residues" evidence="4">
    <location>
        <begin position="189"/>
        <end position="205"/>
    </location>
</feature>
<dbReference type="InterPro" id="IPR036869">
    <property type="entry name" value="J_dom_sf"/>
</dbReference>